<proteinExistence type="predicted"/>
<dbReference type="AlphaFoldDB" id="A0A7K3WMP9"/>
<reference evidence="2 3" key="1">
    <citation type="submission" date="2020-02" db="EMBL/GenBank/DDBJ databases">
        <title>Out from the shadows clarifying the taxonomy of the family Cryomorphaceae and related taxa by utilizing the GTDB taxonomic framework.</title>
        <authorList>
            <person name="Bowman J.P."/>
        </authorList>
    </citation>
    <scope>NUCLEOTIDE SEQUENCE [LARGE SCALE GENOMIC DNA]</scope>
    <source>
        <strain evidence="2 3">QSSC 1-22</strain>
    </source>
</reference>
<dbReference type="Proteomes" id="UP000486602">
    <property type="component" value="Unassembled WGS sequence"/>
</dbReference>
<gene>
    <name evidence="2" type="ORF">G3O08_05370</name>
</gene>
<evidence type="ECO:0000313" key="2">
    <source>
        <dbReference type="EMBL" id="NEN22927.1"/>
    </source>
</evidence>
<sequence length="339" mass="38238">MKTAATKLRSKEPFCIARFPGEKELNFYQNPTANDQNKGDSFLVKGWITNDTTYYYASAYGSELDATKAEKVNYSEDIPTETSFETYSANFNSYQHAFANTSVKKVILSRIKLVDISTKFDLLAYFERLESAHPNALVFMLLHPTEGLWIGATPEILISRKGNKYTTVSLAATQRISEKEYHWGAKEKQEQEYVSAHIRKSLAKNGIENFTESRPATAEAGSVAHLKTIFEFEGDNRDLDFLNIADQIHPTPAISGTPVSKAIDLINATENHLRRLYTGYLGRISAQSIDLYVNLRCMQVFPTKMVLYLGGGITQESQLEDEWDETEQKAKTLLKQING</sequence>
<dbReference type="Gene3D" id="3.60.120.10">
    <property type="entry name" value="Anthranilate synthase"/>
    <property type="match status" value="1"/>
</dbReference>
<dbReference type="InterPro" id="IPR015890">
    <property type="entry name" value="Chorismate_C"/>
</dbReference>
<evidence type="ECO:0000313" key="3">
    <source>
        <dbReference type="Proteomes" id="UP000486602"/>
    </source>
</evidence>
<dbReference type="PANTHER" id="PTHR42839:SF2">
    <property type="entry name" value="ISOCHORISMATE SYNTHASE ENTC"/>
    <property type="match status" value="1"/>
</dbReference>
<name>A0A7K3WMP9_9FLAO</name>
<dbReference type="RefSeq" id="WP_163283649.1">
    <property type="nucleotide sequence ID" value="NZ_JAAGVY010000006.1"/>
</dbReference>
<dbReference type="PANTHER" id="PTHR42839">
    <property type="entry name" value="ISOCHORISMATE SYNTHASE ENTC"/>
    <property type="match status" value="1"/>
</dbReference>
<feature type="domain" description="Chorismate-utilising enzyme C-terminal" evidence="1">
    <location>
        <begin position="84"/>
        <end position="329"/>
    </location>
</feature>
<dbReference type="InterPro" id="IPR005801">
    <property type="entry name" value="ADC_synthase"/>
</dbReference>
<comment type="caution">
    <text evidence="2">The sequence shown here is derived from an EMBL/GenBank/DDBJ whole genome shotgun (WGS) entry which is preliminary data.</text>
</comment>
<organism evidence="2 3">
    <name type="scientific">Cryomorpha ignava</name>
    <dbReference type="NCBI Taxonomy" id="101383"/>
    <lineage>
        <taxon>Bacteria</taxon>
        <taxon>Pseudomonadati</taxon>
        <taxon>Bacteroidota</taxon>
        <taxon>Flavobacteriia</taxon>
        <taxon>Flavobacteriales</taxon>
        <taxon>Cryomorphaceae</taxon>
        <taxon>Cryomorpha</taxon>
    </lineage>
</organism>
<evidence type="ECO:0000259" key="1">
    <source>
        <dbReference type="Pfam" id="PF00425"/>
    </source>
</evidence>
<dbReference type="SUPFAM" id="SSF56322">
    <property type="entry name" value="ADC synthase"/>
    <property type="match status" value="1"/>
</dbReference>
<dbReference type="EMBL" id="JAAGVY010000006">
    <property type="protein sequence ID" value="NEN22927.1"/>
    <property type="molecule type" value="Genomic_DNA"/>
</dbReference>
<accession>A0A7K3WMP9</accession>
<dbReference type="Pfam" id="PF00425">
    <property type="entry name" value="Chorismate_bind"/>
    <property type="match status" value="1"/>
</dbReference>
<protein>
    <recommendedName>
        <fullName evidence="1">Chorismate-utilising enzyme C-terminal domain-containing protein</fullName>
    </recommendedName>
</protein>
<keyword evidence="3" id="KW-1185">Reference proteome</keyword>